<gene>
    <name evidence="2" type="ORF">NDU88_003151</name>
</gene>
<evidence type="ECO:0000313" key="2">
    <source>
        <dbReference type="EMBL" id="KAJ1207761.1"/>
    </source>
</evidence>
<evidence type="ECO:0000256" key="1">
    <source>
        <dbReference type="SAM" id="MobiDB-lite"/>
    </source>
</evidence>
<name>A0AAV7W4T8_PLEWA</name>
<evidence type="ECO:0000313" key="3">
    <source>
        <dbReference type="Proteomes" id="UP001066276"/>
    </source>
</evidence>
<protein>
    <submittedName>
        <fullName evidence="2">Uncharacterized protein</fullName>
    </submittedName>
</protein>
<keyword evidence="3" id="KW-1185">Reference proteome</keyword>
<dbReference type="Proteomes" id="UP001066276">
    <property type="component" value="Chromosome 1_2"/>
</dbReference>
<sequence length="156" mass="17443">MHPFEGSPLAEMPFPPCFSPVTPVLLWTVYFYPAPVSLLLRGSFWFAPTAASLRHTPSPPRPPSGCCLQEEQRQVNDSSRQRRLSRADRAAGRRRGGSAGSAHELRGILRSLQPRVHCMRLQEDGHRLQQDLDHTTASPQQKSGRKKLGPEDILRG</sequence>
<dbReference type="EMBL" id="JANPWB010000002">
    <property type="protein sequence ID" value="KAJ1207761.1"/>
    <property type="molecule type" value="Genomic_DNA"/>
</dbReference>
<feature type="region of interest" description="Disordered" evidence="1">
    <location>
        <begin position="54"/>
        <end position="106"/>
    </location>
</feature>
<accession>A0AAV7W4T8</accession>
<reference evidence="2" key="1">
    <citation type="journal article" date="2022" name="bioRxiv">
        <title>Sequencing and chromosome-scale assembly of the giantPleurodeles waltlgenome.</title>
        <authorList>
            <person name="Brown T."/>
            <person name="Elewa A."/>
            <person name="Iarovenko S."/>
            <person name="Subramanian E."/>
            <person name="Araus A.J."/>
            <person name="Petzold A."/>
            <person name="Susuki M."/>
            <person name="Suzuki K.-i.T."/>
            <person name="Hayashi T."/>
            <person name="Toyoda A."/>
            <person name="Oliveira C."/>
            <person name="Osipova E."/>
            <person name="Leigh N.D."/>
            <person name="Simon A."/>
            <person name="Yun M.H."/>
        </authorList>
    </citation>
    <scope>NUCLEOTIDE SEQUENCE</scope>
    <source>
        <strain evidence="2">20211129_DDA</strain>
        <tissue evidence="2">Liver</tissue>
    </source>
</reference>
<dbReference type="AlphaFoldDB" id="A0AAV7W4T8"/>
<comment type="caution">
    <text evidence="2">The sequence shown here is derived from an EMBL/GenBank/DDBJ whole genome shotgun (WGS) entry which is preliminary data.</text>
</comment>
<feature type="region of interest" description="Disordered" evidence="1">
    <location>
        <begin position="127"/>
        <end position="156"/>
    </location>
</feature>
<proteinExistence type="predicted"/>
<organism evidence="2 3">
    <name type="scientific">Pleurodeles waltl</name>
    <name type="common">Iberian ribbed newt</name>
    <dbReference type="NCBI Taxonomy" id="8319"/>
    <lineage>
        <taxon>Eukaryota</taxon>
        <taxon>Metazoa</taxon>
        <taxon>Chordata</taxon>
        <taxon>Craniata</taxon>
        <taxon>Vertebrata</taxon>
        <taxon>Euteleostomi</taxon>
        <taxon>Amphibia</taxon>
        <taxon>Batrachia</taxon>
        <taxon>Caudata</taxon>
        <taxon>Salamandroidea</taxon>
        <taxon>Salamandridae</taxon>
        <taxon>Pleurodelinae</taxon>
        <taxon>Pleurodeles</taxon>
    </lineage>
</organism>